<dbReference type="EMBL" id="MH536814">
    <property type="protein sequence ID" value="AXH49218.1"/>
    <property type="molecule type" value="Genomic_DNA"/>
</dbReference>
<name>A0A345L1R6_9CAUD</name>
<protein>
    <recommendedName>
        <fullName evidence="3">Helix-turn-helix DNA binding domain protein</fullName>
    </recommendedName>
</protein>
<dbReference type="Proteomes" id="UP000258408">
    <property type="component" value="Segment"/>
</dbReference>
<sequence>MGMSRKRYHSKKWLYKRYILENKTVEEMAEECDVSKMTISRYLETFNITKKR</sequence>
<reference evidence="1 2" key="1">
    <citation type="submission" date="2018-06" db="EMBL/GenBank/DDBJ databases">
        <authorList>
            <person name="Luttrell C.E."/>
            <person name="Myers K.N."/>
            <person name="Simpson A.N."/>
            <person name="Sulollari A."/>
            <person name="Suri N."/>
            <person name="Nayek S."/>
            <person name="Bhuiyan S."/>
            <person name="Smith B.R."/>
            <person name="Hughes L.E."/>
            <person name="Garlena R.A."/>
            <person name="Russell D.A."/>
            <person name="Pope W.H."/>
            <person name="Jacobs-Sera D."/>
            <person name="Hatfull G.F."/>
        </authorList>
    </citation>
    <scope>NUCLEOTIDE SEQUENCE [LARGE SCALE GENOMIC DNA]</scope>
</reference>
<dbReference type="Gene3D" id="1.10.10.60">
    <property type="entry name" value="Homeodomain-like"/>
    <property type="match status" value="1"/>
</dbReference>
<accession>A0A345L1R6</accession>
<proteinExistence type="predicted"/>
<dbReference type="KEGG" id="vg:55599865"/>
<gene>
    <name evidence="1" type="primary">75</name>
    <name evidence="1" type="ORF">SEA_BLUEEYEDBEAUTY_75</name>
</gene>
<keyword evidence="2" id="KW-1185">Reference proteome</keyword>
<dbReference type="RefSeq" id="YP_009839270.1">
    <property type="nucleotide sequence ID" value="NC_048720.1"/>
</dbReference>
<organism evidence="1 2">
    <name type="scientific">Streptomyces phage Blueeyedbeauty</name>
    <dbReference type="NCBI Taxonomy" id="2250336"/>
    <lineage>
        <taxon>Viruses</taxon>
        <taxon>Duplodnaviria</taxon>
        <taxon>Heunggongvirae</taxon>
        <taxon>Uroviricota</taxon>
        <taxon>Caudoviricetes</taxon>
        <taxon>Stanwilliamsviridae</taxon>
        <taxon>Loccivirinae</taxon>
        <taxon>Annadreamyvirus</taxon>
        <taxon>Annadreamyvirus blueeyedbeauty</taxon>
    </lineage>
</organism>
<evidence type="ECO:0000313" key="2">
    <source>
        <dbReference type="Proteomes" id="UP000258408"/>
    </source>
</evidence>
<evidence type="ECO:0008006" key="3">
    <source>
        <dbReference type="Google" id="ProtNLM"/>
    </source>
</evidence>
<evidence type="ECO:0000313" key="1">
    <source>
        <dbReference type="EMBL" id="AXH49218.1"/>
    </source>
</evidence>
<dbReference type="GeneID" id="55599865"/>